<keyword evidence="3" id="KW-1185">Reference proteome</keyword>
<organism evidence="2 3">
    <name type="scientific">Streptacidiphilus pinicola</name>
    <dbReference type="NCBI Taxonomy" id="2219663"/>
    <lineage>
        <taxon>Bacteria</taxon>
        <taxon>Bacillati</taxon>
        <taxon>Actinomycetota</taxon>
        <taxon>Actinomycetes</taxon>
        <taxon>Kitasatosporales</taxon>
        <taxon>Streptomycetaceae</taxon>
        <taxon>Streptacidiphilus</taxon>
    </lineage>
</organism>
<evidence type="ECO:0000313" key="3">
    <source>
        <dbReference type="Proteomes" id="UP000248889"/>
    </source>
</evidence>
<dbReference type="EMBL" id="QKYN01000103">
    <property type="protein sequence ID" value="RAG82788.1"/>
    <property type="molecule type" value="Genomic_DNA"/>
</dbReference>
<dbReference type="AlphaFoldDB" id="A0A2X0J5W6"/>
<reference evidence="2 3" key="1">
    <citation type="submission" date="2018-06" db="EMBL/GenBank/DDBJ databases">
        <title>Streptacidiphilus pinicola sp. nov., isolated from pine grove soil.</title>
        <authorList>
            <person name="Roh S.G."/>
            <person name="Park S."/>
            <person name="Kim M.-K."/>
            <person name="Yun B.-R."/>
            <person name="Park J."/>
            <person name="Kim M.J."/>
            <person name="Kim Y.S."/>
            <person name="Kim S.B."/>
        </authorList>
    </citation>
    <scope>NUCLEOTIDE SEQUENCE [LARGE SCALE GENOMIC DNA]</scope>
    <source>
        <strain evidence="2 3">MMS16-CNU450</strain>
    </source>
</reference>
<comment type="caution">
    <text evidence="2">The sequence shown here is derived from an EMBL/GenBank/DDBJ whole genome shotgun (WGS) entry which is preliminary data.</text>
</comment>
<feature type="signal peptide" evidence="1">
    <location>
        <begin position="1"/>
        <end position="20"/>
    </location>
</feature>
<accession>A0A2X0J5W6</accession>
<proteinExistence type="predicted"/>
<protein>
    <submittedName>
        <fullName evidence="2">DUF3515 domain-containing protein</fullName>
    </submittedName>
</protein>
<sequence>MSRFAAPFALTAATALLLTACGGGGNSVSVSAPHTTGAVARQCAALQKALPETLMGLSRRDTSPSSQNTAAWGDPAVTWRCGTGLPGVMDPHSKDYTPFSDNVTGQAAGGVCWASIYNQSDKSFTFASVDQQAIVQLSIPADYTGKQSPLSVLAPAVAKTSPLDPDRKFQCTDG</sequence>
<dbReference type="Pfam" id="PF12028">
    <property type="entry name" value="DUF3515"/>
    <property type="match status" value="1"/>
</dbReference>
<dbReference type="OrthoDB" id="3213819at2"/>
<keyword evidence="1" id="KW-0732">Signal</keyword>
<evidence type="ECO:0000256" key="1">
    <source>
        <dbReference type="SAM" id="SignalP"/>
    </source>
</evidence>
<name>A0A2X0J5W6_9ACTN</name>
<dbReference type="PROSITE" id="PS51257">
    <property type="entry name" value="PROKAR_LIPOPROTEIN"/>
    <property type="match status" value="1"/>
</dbReference>
<evidence type="ECO:0000313" key="2">
    <source>
        <dbReference type="EMBL" id="RAG82788.1"/>
    </source>
</evidence>
<dbReference type="InterPro" id="IPR021903">
    <property type="entry name" value="DUF3515"/>
</dbReference>
<feature type="chain" id="PRO_5038988542" evidence="1">
    <location>
        <begin position="21"/>
        <end position="174"/>
    </location>
</feature>
<gene>
    <name evidence="2" type="ORF">DN069_25675</name>
</gene>
<dbReference type="Proteomes" id="UP000248889">
    <property type="component" value="Unassembled WGS sequence"/>
</dbReference>
<dbReference type="RefSeq" id="WP_111504726.1">
    <property type="nucleotide sequence ID" value="NZ_QKYN01000103.1"/>
</dbReference>